<dbReference type="PROSITE" id="PS50850">
    <property type="entry name" value="MFS"/>
    <property type="match status" value="1"/>
</dbReference>
<evidence type="ECO:0000313" key="8">
    <source>
        <dbReference type="EMBL" id="KLU25907.1"/>
    </source>
</evidence>
<feature type="transmembrane region" description="Helical" evidence="6">
    <location>
        <begin position="20"/>
        <end position="45"/>
    </location>
</feature>
<dbReference type="PANTHER" id="PTHR42718:SF9">
    <property type="entry name" value="MAJOR FACILITATOR SUPERFAMILY MULTIDRUG TRANSPORTER MFSC"/>
    <property type="match status" value="1"/>
</dbReference>
<evidence type="ECO:0000256" key="2">
    <source>
        <dbReference type="ARBA" id="ARBA00022448"/>
    </source>
</evidence>
<name>A0A0J1CZC6_9BURK</name>
<keyword evidence="4 6" id="KW-1133">Transmembrane helix</keyword>
<dbReference type="Pfam" id="PF07690">
    <property type="entry name" value="MFS_1"/>
    <property type="match status" value="1"/>
</dbReference>
<dbReference type="EMBL" id="AEJF01000083">
    <property type="protein sequence ID" value="KLU25907.1"/>
    <property type="molecule type" value="Genomic_DNA"/>
</dbReference>
<feature type="transmembrane region" description="Helical" evidence="6">
    <location>
        <begin position="82"/>
        <end position="101"/>
    </location>
</feature>
<accession>A0A0J1CZC6</accession>
<gene>
    <name evidence="8" type="ORF">EOS_12420</name>
</gene>
<dbReference type="SUPFAM" id="SSF103473">
    <property type="entry name" value="MFS general substrate transporter"/>
    <property type="match status" value="1"/>
</dbReference>
<feature type="non-terminal residue" evidence="8">
    <location>
        <position position="102"/>
    </location>
</feature>
<dbReference type="OrthoDB" id="9807274at2"/>
<evidence type="ECO:0000259" key="7">
    <source>
        <dbReference type="PROSITE" id="PS50850"/>
    </source>
</evidence>
<dbReference type="RefSeq" id="WP_047846951.1">
    <property type="nucleotide sequence ID" value="NZ_AEJF01000083.1"/>
</dbReference>
<evidence type="ECO:0000313" key="9">
    <source>
        <dbReference type="Proteomes" id="UP000035963"/>
    </source>
</evidence>
<dbReference type="InterPro" id="IPR036259">
    <property type="entry name" value="MFS_trans_sf"/>
</dbReference>
<organism evidence="8 9">
    <name type="scientific">Caballeronia mineralivorans PML1(12)</name>
    <dbReference type="NCBI Taxonomy" id="908627"/>
    <lineage>
        <taxon>Bacteria</taxon>
        <taxon>Pseudomonadati</taxon>
        <taxon>Pseudomonadota</taxon>
        <taxon>Betaproteobacteria</taxon>
        <taxon>Burkholderiales</taxon>
        <taxon>Burkholderiaceae</taxon>
        <taxon>Caballeronia</taxon>
    </lineage>
</organism>
<proteinExistence type="predicted"/>
<dbReference type="GO" id="GO:0022857">
    <property type="term" value="F:transmembrane transporter activity"/>
    <property type="evidence" value="ECO:0007669"/>
    <property type="project" value="InterPro"/>
</dbReference>
<evidence type="ECO:0000256" key="6">
    <source>
        <dbReference type="SAM" id="Phobius"/>
    </source>
</evidence>
<evidence type="ECO:0000256" key="1">
    <source>
        <dbReference type="ARBA" id="ARBA00004141"/>
    </source>
</evidence>
<feature type="transmembrane region" description="Helical" evidence="6">
    <location>
        <begin position="57"/>
        <end position="76"/>
    </location>
</feature>
<comment type="subcellular location">
    <subcellularLocation>
        <location evidence="1">Membrane</location>
        <topology evidence="1">Multi-pass membrane protein</topology>
    </subcellularLocation>
</comment>
<dbReference type="Proteomes" id="UP000035963">
    <property type="component" value="Unassembled WGS sequence"/>
</dbReference>
<keyword evidence="9" id="KW-1185">Reference proteome</keyword>
<comment type="caution">
    <text evidence="8">The sequence shown here is derived from an EMBL/GenBank/DDBJ whole genome shotgun (WGS) entry which is preliminary data.</text>
</comment>
<evidence type="ECO:0000256" key="5">
    <source>
        <dbReference type="ARBA" id="ARBA00023136"/>
    </source>
</evidence>
<dbReference type="InterPro" id="IPR020846">
    <property type="entry name" value="MFS_dom"/>
</dbReference>
<protein>
    <submittedName>
        <fullName evidence="8">MFS transporter</fullName>
    </submittedName>
</protein>
<evidence type="ECO:0000256" key="4">
    <source>
        <dbReference type="ARBA" id="ARBA00022989"/>
    </source>
</evidence>
<feature type="domain" description="Major facilitator superfamily (MFS) profile" evidence="7">
    <location>
        <begin position="19"/>
        <end position="102"/>
    </location>
</feature>
<keyword evidence="5 6" id="KW-0472">Membrane</keyword>
<dbReference type="PANTHER" id="PTHR42718">
    <property type="entry name" value="MAJOR FACILITATOR SUPERFAMILY MULTIDRUG TRANSPORTER MFSC"/>
    <property type="match status" value="1"/>
</dbReference>
<evidence type="ECO:0000256" key="3">
    <source>
        <dbReference type="ARBA" id="ARBA00022692"/>
    </source>
</evidence>
<keyword evidence="3 6" id="KW-0812">Transmembrane</keyword>
<sequence length="102" mass="10499">MNSNLSSSRAGLSTRQTLIVTTASMGFVVSQLDVTIVNVALASIGRDLHASVAGLQWTVDAYALAFAALMLSAGAFGDRFGARRLFVAGLVLFALASAACGF</sequence>
<dbReference type="InterPro" id="IPR011701">
    <property type="entry name" value="MFS"/>
</dbReference>
<dbReference type="AlphaFoldDB" id="A0A0J1CZC6"/>
<dbReference type="GO" id="GO:0016020">
    <property type="term" value="C:membrane"/>
    <property type="evidence" value="ECO:0007669"/>
    <property type="project" value="UniProtKB-SubCell"/>
</dbReference>
<reference evidence="8 9" key="1">
    <citation type="journal article" date="2015" name="Genome Announc.">
        <title>Draft Genome Sequence of Burkholderia sp. Strain PML1(12), an Ectomycorrhizosphere-Inhabiting Bacterium with Effective Mineral-Weathering Ability.</title>
        <authorList>
            <person name="Uroz S."/>
            <person name="Oger P."/>
        </authorList>
    </citation>
    <scope>NUCLEOTIDE SEQUENCE [LARGE SCALE GENOMIC DNA]</scope>
    <source>
        <strain evidence="9">PML1(12)</strain>
    </source>
</reference>
<dbReference type="Gene3D" id="1.20.1720.10">
    <property type="entry name" value="Multidrug resistance protein D"/>
    <property type="match status" value="1"/>
</dbReference>
<keyword evidence="2" id="KW-0813">Transport</keyword>
<dbReference type="PATRIC" id="fig|908627.4.peg.2758"/>